<evidence type="ECO:0000259" key="9">
    <source>
        <dbReference type="PROSITE" id="PS50004"/>
    </source>
</evidence>
<dbReference type="PROSITE" id="PS50004">
    <property type="entry name" value="C2"/>
    <property type="match status" value="1"/>
</dbReference>
<keyword evidence="4 6" id="KW-0378">Hydrolase</keyword>
<keyword evidence="7" id="KW-0479">Metal-binding</keyword>
<comment type="catalytic activity">
    <reaction evidence="7">
        <text>a 1,2-diacyl-sn-glycero-3-phosphocholine + H2O = a 1-acyl-sn-glycero-3-phosphocholine + a fatty acid + H(+)</text>
        <dbReference type="Rhea" id="RHEA:15801"/>
        <dbReference type="ChEBI" id="CHEBI:15377"/>
        <dbReference type="ChEBI" id="CHEBI:15378"/>
        <dbReference type="ChEBI" id="CHEBI:28868"/>
        <dbReference type="ChEBI" id="CHEBI:57643"/>
        <dbReference type="ChEBI" id="CHEBI:58168"/>
        <dbReference type="EC" id="3.1.1.4"/>
    </reaction>
</comment>
<feature type="domain" description="PLA2c" evidence="10">
    <location>
        <begin position="158"/>
        <end position="775"/>
    </location>
</feature>
<feature type="domain" description="C2" evidence="9">
    <location>
        <begin position="23"/>
        <end position="144"/>
    </location>
</feature>
<protein>
    <recommendedName>
        <fullName evidence="2 7">Phospholipase A2</fullName>
        <ecNumber evidence="2 7">3.1.1.4</ecNumber>
    </recommendedName>
</protein>
<sequence length="785" mass="90568">RQFVRSPDVMKRSRTLLEGFHTPHSFDPFQLFEVEHRPCLMLHVTVLRGRNITKGWAGDLVDIPDPYVALKLHGAIEGKRRTRHIDNDVNPEWHETFTFLLDSNQKYSLDITLWDANYTIDESLGTVTFELDRFRMFDARTETFRFYSTSEVDIKFETELNQHPDLRYSLALCDEEKKFMVARKKRVGYAIRDLVGEERGPRHYKEVPRVAVLGSGGGFRAMIGMAGAVKALSDSKVLDCATYLVGLSGSSWYISTLYSHKDWPKAPPGDLQEELKHHVDSSLFYLLKPHLLYRYTDAIMRKRNAGQPVSFTDFFGHLVGETLIKDRLDFKLSDMQEKIQDGLAPMPLLTCVHVRHDVAALVFHEWVEFTPYEVGMAKYGTFMRSELFGSKFFMGCLAKRFPEAPLHFLMGIWGSAFTILFNRLMMEKKSEPEDLHKELEETLARDARREKAEKKKLERTNSFLDDDSDSDDDEFCQQSSADGRQKKPSQTGFYNNWLMSVFTGSSLFATREGRAGKVHNFMRGLSLNNTYPISPFTPPPIRRQAYGLPSHAQSIATEDEFDGIHEPLNVEEKKLYMVDGGLTFNSPFPSVLRPQRDVDLIISYDFSARTSDSSRPFRELLLAEKWARINGVPFPPIDTSVFDREGMKECYVFKHPTDDKCPIVIHFVIVNIEFRKFAKPGVKRETEEELEFANFDLFDDPNTPFSTFNFCYPHKAFDRLAQLMEFNTLLSLDIIKDNMAECVQRRRRGGPRPNLDLADVRRSSFKNSKKKLRQLIRTFSIDSDT</sequence>
<dbReference type="CDD" id="cd07200">
    <property type="entry name" value="cPLA2_Grp-IVA"/>
    <property type="match status" value="1"/>
</dbReference>
<feature type="compositionally biased region" description="Acidic residues" evidence="8">
    <location>
        <begin position="464"/>
        <end position="475"/>
    </location>
</feature>
<dbReference type="GO" id="GO:0005509">
    <property type="term" value="F:calcium ion binding"/>
    <property type="evidence" value="ECO:0007669"/>
    <property type="project" value="TreeGrafter"/>
</dbReference>
<comment type="domain">
    <text evidence="7">The N-terminal C2 domain associates with lipid membranes upon calcium binding.</text>
</comment>
<reference evidence="11" key="1">
    <citation type="submission" date="2022-01" db="EMBL/GenBank/DDBJ databases">
        <authorList>
            <person name="Braso-Vives M."/>
        </authorList>
    </citation>
    <scope>NUCLEOTIDE SEQUENCE</scope>
</reference>
<feature type="non-terminal residue" evidence="11">
    <location>
        <position position="1"/>
    </location>
</feature>
<dbReference type="GO" id="GO:0047498">
    <property type="term" value="F:calcium-dependent phospholipase A2 activity"/>
    <property type="evidence" value="ECO:0007669"/>
    <property type="project" value="TreeGrafter"/>
</dbReference>
<dbReference type="GO" id="GO:0005829">
    <property type="term" value="C:cytosol"/>
    <property type="evidence" value="ECO:0007669"/>
    <property type="project" value="TreeGrafter"/>
</dbReference>
<keyword evidence="7" id="KW-0106">Calcium</keyword>
<dbReference type="InterPro" id="IPR002642">
    <property type="entry name" value="LysoPLipase_cat_dom"/>
</dbReference>
<keyword evidence="6 7" id="KW-0442">Lipid degradation</keyword>
<evidence type="ECO:0000256" key="2">
    <source>
        <dbReference type="ARBA" id="ARBA00013278"/>
    </source>
</evidence>
<evidence type="ECO:0000259" key="10">
    <source>
        <dbReference type="PROSITE" id="PS51210"/>
    </source>
</evidence>
<evidence type="ECO:0000313" key="11">
    <source>
        <dbReference type="EMBL" id="CAH1272832.1"/>
    </source>
</evidence>
<dbReference type="AlphaFoldDB" id="A0A8K0ADC0"/>
<dbReference type="Proteomes" id="UP000838412">
    <property type="component" value="Chromosome 8"/>
</dbReference>
<keyword evidence="12" id="KW-1185">Reference proteome</keyword>
<dbReference type="EC" id="3.1.1.4" evidence="2 7"/>
<dbReference type="PANTHER" id="PTHR10728:SF40">
    <property type="entry name" value="PATATIN FAMILY PROTEIN"/>
    <property type="match status" value="1"/>
</dbReference>
<dbReference type="InterPro" id="IPR035892">
    <property type="entry name" value="C2_domain_sf"/>
</dbReference>
<evidence type="ECO:0000256" key="8">
    <source>
        <dbReference type="SAM" id="MobiDB-lite"/>
    </source>
</evidence>
<name>A0A8K0ADC0_BRALA</name>
<dbReference type="InterPro" id="IPR000008">
    <property type="entry name" value="C2_dom"/>
</dbReference>
<dbReference type="SMART" id="SM00022">
    <property type="entry name" value="PLAc"/>
    <property type="match status" value="1"/>
</dbReference>
<dbReference type="PANTHER" id="PTHR10728">
    <property type="entry name" value="CYTOSOLIC PHOSPHOLIPASE A2"/>
    <property type="match status" value="1"/>
</dbReference>
<evidence type="ECO:0000256" key="6">
    <source>
        <dbReference type="PROSITE-ProRule" id="PRU00555"/>
    </source>
</evidence>
<dbReference type="Pfam" id="PF01735">
    <property type="entry name" value="PLA2_B"/>
    <property type="match status" value="1"/>
</dbReference>
<proteinExistence type="predicted"/>
<comment type="subcellular location">
    <subcellularLocation>
        <location evidence="1">Cytoplasm</location>
    </subcellularLocation>
</comment>
<evidence type="ECO:0000256" key="1">
    <source>
        <dbReference type="ARBA" id="ARBA00004496"/>
    </source>
</evidence>
<dbReference type="SUPFAM" id="SSF52151">
    <property type="entry name" value="FabD/lysophospholipase-like"/>
    <property type="match status" value="1"/>
</dbReference>
<evidence type="ECO:0000256" key="7">
    <source>
        <dbReference type="RuleBase" id="RU362102"/>
    </source>
</evidence>
<feature type="compositionally biased region" description="Basic and acidic residues" evidence="8">
    <location>
        <begin position="446"/>
        <end position="459"/>
    </location>
</feature>
<dbReference type="Pfam" id="PF00168">
    <property type="entry name" value="C2"/>
    <property type="match status" value="1"/>
</dbReference>
<dbReference type="GO" id="GO:0005544">
    <property type="term" value="F:calcium-dependent phospholipid binding"/>
    <property type="evidence" value="ECO:0007669"/>
    <property type="project" value="TreeGrafter"/>
</dbReference>
<evidence type="ECO:0000256" key="5">
    <source>
        <dbReference type="ARBA" id="ARBA00023098"/>
    </source>
</evidence>
<dbReference type="SMART" id="SM00239">
    <property type="entry name" value="C2"/>
    <property type="match status" value="1"/>
</dbReference>
<dbReference type="Gene3D" id="2.60.40.150">
    <property type="entry name" value="C2 domain"/>
    <property type="match status" value="1"/>
</dbReference>
<dbReference type="PROSITE" id="PS51210">
    <property type="entry name" value="PLA2C"/>
    <property type="match status" value="1"/>
</dbReference>
<dbReference type="InterPro" id="IPR016035">
    <property type="entry name" value="Acyl_Trfase/lysoPLipase"/>
</dbReference>
<evidence type="ECO:0000256" key="3">
    <source>
        <dbReference type="ARBA" id="ARBA00022490"/>
    </source>
</evidence>
<feature type="compositionally biased region" description="Polar residues" evidence="8">
    <location>
        <begin position="476"/>
        <end position="488"/>
    </location>
</feature>
<dbReference type="EMBL" id="OV696693">
    <property type="protein sequence ID" value="CAH1272832.1"/>
    <property type="molecule type" value="Genomic_DNA"/>
</dbReference>
<gene>
    <name evidence="11" type="primary">PLA2G4A</name>
    <name evidence="11" type="ORF">BLAG_LOCUS24368</name>
</gene>
<organism evidence="11 12">
    <name type="scientific">Branchiostoma lanceolatum</name>
    <name type="common">Common lancelet</name>
    <name type="synonym">Amphioxus lanceolatum</name>
    <dbReference type="NCBI Taxonomy" id="7740"/>
    <lineage>
        <taxon>Eukaryota</taxon>
        <taxon>Metazoa</taxon>
        <taxon>Chordata</taxon>
        <taxon>Cephalochordata</taxon>
        <taxon>Leptocardii</taxon>
        <taxon>Amphioxiformes</taxon>
        <taxon>Branchiostomatidae</taxon>
        <taxon>Branchiostoma</taxon>
    </lineage>
</organism>
<keyword evidence="3 7" id="KW-0963">Cytoplasm</keyword>
<dbReference type="Gene3D" id="3.40.1090.10">
    <property type="entry name" value="Cytosolic phospholipase A2 catalytic domain"/>
    <property type="match status" value="1"/>
</dbReference>
<dbReference type="OrthoDB" id="419768at2759"/>
<accession>A0A8K0ADC0</accession>
<evidence type="ECO:0000256" key="4">
    <source>
        <dbReference type="ARBA" id="ARBA00022801"/>
    </source>
</evidence>
<dbReference type="SUPFAM" id="SSF49562">
    <property type="entry name" value="C2 domain (Calcium/lipid-binding domain, CaLB)"/>
    <property type="match status" value="1"/>
</dbReference>
<keyword evidence="5 6" id="KW-0443">Lipid metabolism</keyword>
<feature type="region of interest" description="Disordered" evidence="8">
    <location>
        <begin position="446"/>
        <end position="488"/>
    </location>
</feature>
<dbReference type="GO" id="GO:0046475">
    <property type="term" value="P:glycerophospholipid catabolic process"/>
    <property type="evidence" value="ECO:0007669"/>
    <property type="project" value="TreeGrafter"/>
</dbReference>
<evidence type="ECO:0000313" key="12">
    <source>
        <dbReference type="Proteomes" id="UP000838412"/>
    </source>
</evidence>